<organism evidence="1 2">
    <name type="scientific">Galdieria yellowstonensis</name>
    <dbReference type="NCBI Taxonomy" id="3028027"/>
    <lineage>
        <taxon>Eukaryota</taxon>
        <taxon>Rhodophyta</taxon>
        <taxon>Bangiophyceae</taxon>
        <taxon>Galdieriales</taxon>
        <taxon>Galdieriaceae</taxon>
        <taxon>Galdieria</taxon>
    </lineage>
</organism>
<comment type="caution">
    <text evidence="1">The sequence shown here is derived from an EMBL/GenBank/DDBJ whole genome shotgun (WGS) entry which is preliminary data.</text>
</comment>
<dbReference type="EMBL" id="JANCYU010000028">
    <property type="protein sequence ID" value="KAK4525215.1"/>
    <property type="molecule type" value="Genomic_DNA"/>
</dbReference>
<protein>
    <submittedName>
        <fullName evidence="1">Uncharacterized protein</fullName>
    </submittedName>
</protein>
<proteinExistence type="predicted"/>
<dbReference type="AlphaFoldDB" id="A0AAV9ICU2"/>
<gene>
    <name evidence="1" type="ORF">GAYE_SCF08G3121</name>
</gene>
<evidence type="ECO:0000313" key="2">
    <source>
        <dbReference type="Proteomes" id="UP001300502"/>
    </source>
</evidence>
<keyword evidence="2" id="KW-1185">Reference proteome</keyword>
<accession>A0AAV9ICU2</accession>
<evidence type="ECO:0000313" key="1">
    <source>
        <dbReference type="EMBL" id="KAK4525215.1"/>
    </source>
</evidence>
<name>A0AAV9ICU2_9RHOD</name>
<sequence length="76" mass="8615">MVAHEVVKFLGPVSSQLELKEKNGLTAVHLIISNEYSENILRHFTGQQNLVLDSVVYYEDDRGKLTPNLPDSLNYL</sequence>
<reference evidence="1 2" key="1">
    <citation type="submission" date="2022-07" db="EMBL/GenBank/DDBJ databases">
        <title>Genome-wide signatures of adaptation to extreme environments.</title>
        <authorList>
            <person name="Cho C.H."/>
            <person name="Yoon H.S."/>
        </authorList>
    </citation>
    <scope>NUCLEOTIDE SEQUENCE [LARGE SCALE GENOMIC DNA]</scope>
    <source>
        <strain evidence="1 2">108.79 E11</strain>
    </source>
</reference>
<dbReference type="Proteomes" id="UP001300502">
    <property type="component" value="Unassembled WGS sequence"/>
</dbReference>